<dbReference type="GeneID" id="77731024"/>
<organism evidence="3 4">
    <name type="scientific">Dioszegia hungarica</name>
    <dbReference type="NCBI Taxonomy" id="4972"/>
    <lineage>
        <taxon>Eukaryota</taxon>
        <taxon>Fungi</taxon>
        <taxon>Dikarya</taxon>
        <taxon>Basidiomycota</taxon>
        <taxon>Agaricomycotina</taxon>
        <taxon>Tremellomycetes</taxon>
        <taxon>Tremellales</taxon>
        <taxon>Bulleribasidiaceae</taxon>
        <taxon>Dioszegia</taxon>
    </lineage>
</organism>
<dbReference type="EMBL" id="JAKWFO010000002">
    <property type="protein sequence ID" value="KAI9639015.1"/>
    <property type="molecule type" value="Genomic_DNA"/>
</dbReference>
<dbReference type="RefSeq" id="XP_052948792.1">
    <property type="nucleotide sequence ID" value="XM_053091819.1"/>
</dbReference>
<protein>
    <recommendedName>
        <fullName evidence="2">DUF6534 domain-containing protein</fullName>
    </recommendedName>
</protein>
<feature type="transmembrane region" description="Helical" evidence="1">
    <location>
        <begin position="206"/>
        <end position="234"/>
    </location>
</feature>
<keyword evidence="1" id="KW-1133">Transmembrane helix</keyword>
<evidence type="ECO:0000256" key="1">
    <source>
        <dbReference type="SAM" id="Phobius"/>
    </source>
</evidence>
<feature type="domain" description="DUF6534" evidence="2">
    <location>
        <begin position="181"/>
        <end position="264"/>
    </location>
</feature>
<comment type="caution">
    <text evidence="3">The sequence shown here is derived from an EMBL/GenBank/DDBJ whole genome shotgun (WGS) entry which is preliminary data.</text>
</comment>
<feature type="transmembrane region" description="Helical" evidence="1">
    <location>
        <begin position="26"/>
        <end position="49"/>
    </location>
</feature>
<evidence type="ECO:0000313" key="4">
    <source>
        <dbReference type="Proteomes" id="UP001164286"/>
    </source>
</evidence>
<dbReference type="PANTHER" id="PTHR40465">
    <property type="entry name" value="CHROMOSOME 1, WHOLE GENOME SHOTGUN SEQUENCE"/>
    <property type="match status" value="1"/>
</dbReference>
<feature type="transmembrane region" description="Helical" evidence="1">
    <location>
        <begin position="101"/>
        <end position="119"/>
    </location>
</feature>
<evidence type="ECO:0000259" key="2">
    <source>
        <dbReference type="Pfam" id="PF20152"/>
    </source>
</evidence>
<sequence length="343" mass="37561">MSTDAQQLEAMAAAQLSQMKGMALGAPFLAVCCDSLLMGVILCQMTHWIPMAKHDVRHVRILVGIASIAALLGTAFTWSTYLLAFVYDFGSYSRFVSFDFLGWYGTLDMLIVIPVQLFFLERSYRINNKSLVVLAIGATMITATASMGIAVTITSRGLTTFTRTSTMLNLCTAWPAVCTSTHIWLTSSILYGLWASRSISQRANRLLTRLIVVSIESQLPATLVAAVMMLVIIVDNKSPVIPFIAVVHPKVFMVGLLAMVNLRHTWRLKGKVPTTYNSEPFSTRPTNISLGSTTETLSCHTPKADVDVMGLGRHPSGLSTLESGLALDTLRNSEMSEKRSPFE</sequence>
<keyword evidence="1" id="KW-0472">Membrane</keyword>
<keyword evidence="4" id="KW-1185">Reference proteome</keyword>
<feature type="transmembrane region" description="Helical" evidence="1">
    <location>
        <begin position="240"/>
        <end position="262"/>
    </location>
</feature>
<feature type="transmembrane region" description="Helical" evidence="1">
    <location>
        <begin position="131"/>
        <end position="153"/>
    </location>
</feature>
<dbReference type="AlphaFoldDB" id="A0AA38LX01"/>
<feature type="transmembrane region" description="Helical" evidence="1">
    <location>
        <begin position="61"/>
        <end position="81"/>
    </location>
</feature>
<dbReference type="Pfam" id="PF20152">
    <property type="entry name" value="DUF6534"/>
    <property type="match status" value="1"/>
</dbReference>
<dbReference type="Proteomes" id="UP001164286">
    <property type="component" value="Unassembled WGS sequence"/>
</dbReference>
<evidence type="ECO:0000313" key="3">
    <source>
        <dbReference type="EMBL" id="KAI9639015.1"/>
    </source>
</evidence>
<name>A0AA38LX01_9TREE</name>
<dbReference type="InterPro" id="IPR045339">
    <property type="entry name" value="DUF6534"/>
</dbReference>
<keyword evidence="1" id="KW-0812">Transmembrane</keyword>
<dbReference type="PANTHER" id="PTHR40465:SF1">
    <property type="entry name" value="DUF6534 DOMAIN-CONTAINING PROTEIN"/>
    <property type="match status" value="1"/>
</dbReference>
<proteinExistence type="predicted"/>
<accession>A0AA38LX01</accession>
<reference evidence="3" key="1">
    <citation type="journal article" date="2022" name="G3 (Bethesda)">
        <title>High quality genome of the basidiomycete yeast Dioszegia hungarica PDD-24b-2 isolated from cloud water.</title>
        <authorList>
            <person name="Jarrige D."/>
            <person name="Haridas S."/>
            <person name="Bleykasten-Grosshans C."/>
            <person name="Joly M."/>
            <person name="Nadalig T."/>
            <person name="Sancelme M."/>
            <person name="Vuilleumier S."/>
            <person name="Grigoriev I.V."/>
            <person name="Amato P."/>
            <person name="Bringel F."/>
        </authorList>
    </citation>
    <scope>NUCLEOTIDE SEQUENCE</scope>
    <source>
        <strain evidence="3">PDD-24b-2</strain>
    </source>
</reference>
<feature type="transmembrane region" description="Helical" evidence="1">
    <location>
        <begin position="173"/>
        <end position="194"/>
    </location>
</feature>
<gene>
    <name evidence="3" type="ORF">MKK02DRAFT_42052</name>
</gene>